<dbReference type="GO" id="GO:0004674">
    <property type="term" value="F:protein serine/threonine kinase activity"/>
    <property type="evidence" value="ECO:0007669"/>
    <property type="project" value="UniProtKB-KW"/>
</dbReference>
<evidence type="ECO:0000313" key="1">
    <source>
        <dbReference type="EMBL" id="MBE9106140.1"/>
    </source>
</evidence>
<gene>
    <name evidence="1" type="ORF">IQ229_14685</name>
</gene>
<organism evidence="1 2">
    <name type="scientific">Nostoc cf. edaphicum LEGE 07299</name>
    <dbReference type="NCBI Taxonomy" id="2777974"/>
    <lineage>
        <taxon>Bacteria</taxon>
        <taxon>Bacillati</taxon>
        <taxon>Cyanobacteriota</taxon>
        <taxon>Cyanophyceae</taxon>
        <taxon>Nostocales</taxon>
        <taxon>Nostocaceae</taxon>
        <taxon>Nostoc</taxon>
    </lineage>
</organism>
<keyword evidence="1" id="KW-0723">Serine/threonine-protein kinase</keyword>
<feature type="non-terminal residue" evidence="1">
    <location>
        <position position="57"/>
    </location>
</feature>
<protein>
    <submittedName>
        <fullName evidence="1">Serine/threonine protein kinase</fullName>
    </submittedName>
</protein>
<proteinExistence type="predicted"/>
<name>A0ABR9U2R4_9NOSO</name>
<dbReference type="EMBL" id="JADEXF010000455">
    <property type="protein sequence ID" value="MBE9106140.1"/>
    <property type="molecule type" value="Genomic_DNA"/>
</dbReference>
<sequence>MELDVRNGDKRVIPLNHHPDFSELGYQVISELGRNREGGRITYLANVLKSNQQVVIK</sequence>
<keyword evidence="1" id="KW-0418">Kinase</keyword>
<reference evidence="1 2" key="1">
    <citation type="submission" date="2020-10" db="EMBL/GenBank/DDBJ databases">
        <authorList>
            <person name="Castelo-Branco R."/>
            <person name="Eusebio N."/>
            <person name="Adriana R."/>
            <person name="Vieira A."/>
            <person name="Brugerolle De Fraissinette N."/>
            <person name="Rezende De Castro R."/>
            <person name="Schneider M.P."/>
            <person name="Vasconcelos V."/>
            <person name="Leao P.N."/>
        </authorList>
    </citation>
    <scope>NUCLEOTIDE SEQUENCE [LARGE SCALE GENOMIC DNA]</scope>
    <source>
        <strain evidence="1 2">LEGE 07299</strain>
    </source>
</reference>
<accession>A0ABR9U2R4</accession>
<comment type="caution">
    <text evidence="1">The sequence shown here is derived from an EMBL/GenBank/DDBJ whole genome shotgun (WGS) entry which is preliminary data.</text>
</comment>
<dbReference type="Proteomes" id="UP000647836">
    <property type="component" value="Unassembled WGS sequence"/>
</dbReference>
<keyword evidence="2" id="KW-1185">Reference proteome</keyword>
<evidence type="ECO:0000313" key="2">
    <source>
        <dbReference type="Proteomes" id="UP000647836"/>
    </source>
</evidence>
<keyword evidence="1" id="KW-0808">Transferase</keyword>